<feature type="transmembrane region" description="Helical" evidence="1">
    <location>
        <begin position="165"/>
        <end position="186"/>
    </location>
</feature>
<reference evidence="3 4" key="1">
    <citation type="submission" date="2013-03" db="EMBL/GenBank/DDBJ databases">
        <title>The Genome Sequence of Enterococcus columbae ATCC_51263 (PacBio/Illumina hybrid assembly).</title>
        <authorList>
            <consortium name="The Broad Institute Genomics Platform"/>
            <consortium name="The Broad Institute Genome Sequencing Center for Infectious Disease"/>
            <person name="Earl A."/>
            <person name="Russ C."/>
            <person name="Gilmore M."/>
            <person name="Surin D."/>
            <person name="Walker B."/>
            <person name="Young S."/>
            <person name="Zeng Q."/>
            <person name="Gargeya S."/>
            <person name="Fitzgerald M."/>
            <person name="Haas B."/>
            <person name="Abouelleil A."/>
            <person name="Allen A.W."/>
            <person name="Alvarado L."/>
            <person name="Arachchi H.M."/>
            <person name="Berlin A.M."/>
            <person name="Chapman S.B."/>
            <person name="Gainer-Dewar J."/>
            <person name="Goldberg J."/>
            <person name="Griggs A."/>
            <person name="Gujja S."/>
            <person name="Hansen M."/>
            <person name="Howarth C."/>
            <person name="Imamovic A."/>
            <person name="Ireland A."/>
            <person name="Larimer J."/>
            <person name="McCowan C."/>
            <person name="Murphy C."/>
            <person name="Pearson M."/>
            <person name="Poon T.W."/>
            <person name="Priest M."/>
            <person name="Roberts A."/>
            <person name="Saif S."/>
            <person name="Shea T."/>
            <person name="Sisk P."/>
            <person name="Sykes S."/>
            <person name="Wortman J."/>
            <person name="Nusbaum C."/>
            <person name="Birren B."/>
        </authorList>
    </citation>
    <scope>NUCLEOTIDE SEQUENCE [LARGE SCALE GENOMIC DNA]</scope>
    <source>
        <strain evidence="3 4">ATCC 51263</strain>
    </source>
</reference>
<dbReference type="InterPro" id="IPR006976">
    <property type="entry name" value="VanZ-like"/>
</dbReference>
<evidence type="ECO:0000256" key="1">
    <source>
        <dbReference type="SAM" id="Phobius"/>
    </source>
</evidence>
<keyword evidence="1" id="KW-1133">Transmembrane helix</keyword>
<keyword evidence="1" id="KW-0812">Transmembrane</keyword>
<dbReference type="STRING" id="1121865.OMW_01848"/>
<dbReference type="AlphaFoldDB" id="S0KKA2"/>
<feature type="transmembrane region" description="Helical" evidence="1">
    <location>
        <begin position="7"/>
        <end position="28"/>
    </location>
</feature>
<protein>
    <recommendedName>
        <fullName evidence="2">VanZ-like domain-containing protein</fullName>
    </recommendedName>
</protein>
<evidence type="ECO:0000259" key="2">
    <source>
        <dbReference type="Pfam" id="PF04892"/>
    </source>
</evidence>
<dbReference type="PATRIC" id="fig|1121865.3.peg.1792"/>
<feature type="domain" description="VanZ-like" evidence="2">
    <location>
        <begin position="82"/>
        <end position="186"/>
    </location>
</feature>
<dbReference type="OrthoDB" id="4822551at2"/>
<dbReference type="eggNOG" id="COG4767">
    <property type="taxonomic scope" value="Bacteria"/>
</dbReference>
<feature type="transmembrane region" description="Helical" evidence="1">
    <location>
        <begin position="73"/>
        <end position="94"/>
    </location>
</feature>
<feature type="transmembrane region" description="Helical" evidence="1">
    <location>
        <begin position="48"/>
        <end position="66"/>
    </location>
</feature>
<accession>S0KKA2</accession>
<dbReference type="EMBL" id="ASWJ01000006">
    <property type="protein sequence ID" value="EOW84044.1"/>
    <property type="molecule type" value="Genomic_DNA"/>
</dbReference>
<dbReference type="RefSeq" id="WP_016183957.1">
    <property type="nucleotide sequence ID" value="NZ_JXKI01000003.1"/>
</dbReference>
<gene>
    <name evidence="3" type="ORF">I568_01491</name>
</gene>
<organism evidence="3 4">
    <name type="scientific">Enterococcus columbae DSM 7374 = ATCC 51263</name>
    <dbReference type="NCBI Taxonomy" id="1121865"/>
    <lineage>
        <taxon>Bacteria</taxon>
        <taxon>Bacillati</taxon>
        <taxon>Bacillota</taxon>
        <taxon>Bacilli</taxon>
        <taxon>Lactobacillales</taxon>
        <taxon>Enterococcaceae</taxon>
        <taxon>Enterococcus</taxon>
    </lineage>
</organism>
<proteinExistence type="predicted"/>
<keyword evidence="4" id="KW-1185">Reference proteome</keyword>
<comment type="caution">
    <text evidence="3">The sequence shown here is derived from an EMBL/GenBank/DDBJ whole genome shotgun (WGS) entry which is preliminary data.</text>
</comment>
<feature type="transmembrane region" description="Helical" evidence="1">
    <location>
        <begin position="114"/>
        <end position="134"/>
    </location>
</feature>
<dbReference type="Pfam" id="PF04892">
    <property type="entry name" value="VanZ"/>
    <property type="match status" value="1"/>
</dbReference>
<evidence type="ECO:0000313" key="4">
    <source>
        <dbReference type="Proteomes" id="UP000014113"/>
    </source>
</evidence>
<keyword evidence="1" id="KW-0472">Membrane</keyword>
<dbReference type="Proteomes" id="UP000014113">
    <property type="component" value="Unassembled WGS sequence"/>
</dbReference>
<sequence length="197" mass="23060">MKNTIKWFLAGIASIVLAYLLISELAYPVLMKYHHLATAMNRFAYTKLFLEIYAALSLFFLYVQWLKGKFSAIYLYLFYSVYLFLLFIVLFGKARNYHSYSLEPWDFLVWNRTTLTEALLNVIYFIPLGVLFRLGSKWWEFFLISFLVILGVETIQYVFSIGTFAVSDILLNLFGCSIGAIFYQLLSNRMAENKKIN</sequence>
<feature type="transmembrane region" description="Helical" evidence="1">
    <location>
        <begin position="141"/>
        <end position="159"/>
    </location>
</feature>
<name>S0KKA2_9ENTE</name>
<evidence type="ECO:0000313" key="3">
    <source>
        <dbReference type="EMBL" id="EOW84044.1"/>
    </source>
</evidence>